<keyword evidence="8" id="KW-0472">Membrane</keyword>
<feature type="transmembrane region" description="Helical" evidence="8">
    <location>
        <begin position="187"/>
        <end position="207"/>
    </location>
</feature>
<keyword evidence="4" id="KW-0326">Glycosidase</keyword>
<feature type="transmembrane region" description="Helical" evidence="8">
    <location>
        <begin position="29"/>
        <end position="54"/>
    </location>
</feature>
<evidence type="ECO:0000256" key="1">
    <source>
        <dbReference type="ARBA" id="ARBA00004141"/>
    </source>
</evidence>
<dbReference type="InterPro" id="IPR001547">
    <property type="entry name" value="Glyco_hydro_5"/>
</dbReference>
<evidence type="ECO:0000256" key="8">
    <source>
        <dbReference type="SAM" id="Phobius"/>
    </source>
</evidence>
<dbReference type="EC" id="3.2.1.58" evidence="7"/>
<evidence type="ECO:0000259" key="9">
    <source>
        <dbReference type="Pfam" id="PF00150"/>
    </source>
</evidence>
<evidence type="ECO:0000256" key="6">
    <source>
        <dbReference type="ARBA" id="ARBA00036824"/>
    </source>
</evidence>
<evidence type="ECO:0000313" key="10">
    <source>
        <dbReference type="EMBL" id="RAR12848.1"/>
    </source>
</evidence>
<feature type="domain" description="Glycoside hydrolase family 5" evidence="9">
    <location>
        <begin position="432"/>
        <end position="695"/>
    </location>
</feature>
<dbReference type="EMBL" id="QGDH01000044">
    <property type="protein sequence ID" value="RAR12848.1"/>
    <property type="molecule type" value="Genomic_DNA"/>
</dbReference>
<protein>
    <recommendedName>
        <fullName evidence="7">glucan 1,3-beta-glucosidase</fullName>
        <ecNumber evidence="7">3.2.1.58</ecNumber>
    </recommendedName>
</protein>
<dbReference type="PANTHER" id="PTHR31297:SF8">
    <property type="entry name" value="GLYCOSIDE HYDROLASE FAMILY 5 DOMAIN-CONTAINING PROTEIN"/>
    <property type="match status" value="1"/>
</dbReference>
<dbReference type="GO" id="GO:0005576">
    <property type="term" value="C:extracellular region"/>
    <property type="evidence" value="ECO:0007669"/>
    <property type="project" value="TreeGrafter"/>
</dbReference>
<reference evidence="11" key="1">
    <citation type="submission" date="2018-05" db="EMBL/GenBank/DDBJ databases">
        <title>Draft genome sequence of Stemphylium lycopersici strain CIDEFI 213.</title>
        <authorList>
            <person name="Medina R."/>
            <person name="Franco M.E.E."/>
            <person name="Lucentini C.G."/>
            <person name="Saparrat M.C.N."/>
            <person name="Balatti P.A."/>
        </authorList>
    </citation>
    <scope>NUCLEOTIDE SEQUENCE [LARGE SCALE GENOMIC DNA]</scope>
    <source>
        <strain evidence="11">CIDEFI 213</strain>
    </source>
</reference>
<comment type="caution">
    <text evidence="10">The sequence shown here is derived from an EMBL/GenBank/DDBJ whole genome shotgun (WGS) entry which is preliminary data.</text>
</comment>
<dbReference type="Gene3D" id="3.20.20.80">
    <property type="entry name" value="Glycosidases"/>
    <property type="match status" value="1"/>
</dbReference>
<dbReference type="InterPro" id="IPR011701">
    <property type="entry name" value="MFS"/>
</dbReference>
<sequence>MAWPAWLSWFAQRGSDPPFMLKYRSSDGFIIGTVALAVFTVQYWVSVLVAVYGASLLAFSPLCGWLADHGSSRRLPLLLGLFVLLGSTVLLNVGNSVGILITGRVLQGASAAVVWVVGLALVADTVPQDQLATAAGWLSTGVSLGLLISPLLGGVVYDKAGYNAVFAFDSVLTIHAANTFNWTSTGAALLFLPLVIPTFLSPLWGWLCDKYGGRYIVVIGFLFGCPPLVCLRFVNENTTKDKVLLCALLAVAGLFIGMTFAPVMAEISAVAEAKEKTMVANGRPGFGKGGAFAQAYALFNVAFAGGYKKSGEVSWSKEHDYAVWVIAPSHPRLGFAYAWGLHHEGNNGALISALSLCTTVLAAPTEKRGVDFNWGSEKIRGVNIGGWLVLEPWITPSIFDNANRGRPQQDIVDEYTLGEKLGRGAALHILRNHWNSFVTWHDFNKIKQSGFNVVRIPIGYWAYNTFGTPFVGGASVYMDAAIDWARSLGLKIIIDLHGAPGSQNGFDNSGQRMDYPGWQRGSTVAQTLQVLKTISQKYAQGSYQDVIIGIELINEPALYTGLSLDVTKQFFRDGYGQVREVSDTPVVISDGFKPPNTWNGFLTPSDANSWNVAIDHHEYQVFDNRLLQFSPAQHAQYACSNAQTYGGADKWTFVGEWTSAMTDCAKYLNGYGRGARFDGTYLNNAKIGDCSWRNDLAKWPASYKDDTRRYIEAQIAAFESKTQGWFWWNFKTEGAAEWDAFRLIDAGVFPAIRNGAVDYKFARLC</sequence>
<evidence type="ECO:0000256" key="3">
    <source>
        <dbReference type="ARBA" id="ARBA00022801"/>
    </source>
</evidence>
<dbReference type="FunFam" id="3.20.20.80:FF:000033">
    <property type="entry name" value="Glucan 1,3-beta-glucosidase A"/>
    <property type="match status" value="1"/>
</dbReference>
<keyword evidence="8" id="KW-0812">Transmembrane</keyword>
<dbReference type="Pfam" id="PF00150">
    <property type="entry name" value="Cellulase"/>
    <property type="match status" value="1"/>
</dbReference>
<dbReference type="SUPFAM" id="SSF103473">
    <property type="entry name" value="MFS general substrate transporter"/>
    <property type="match status" value="1"/>
</dbReference>
<dbReference type="GO" id="GO:0009986">
    <property type="term" value="C:cell surface"/>
    <property type="evidence" value="ECO:0007669"/>
    <property type="project" value="TreeGrafter"/>
</dbReference>
<dbReference type="GO" id="GO:0022857">
    <property type="term" value="F:transmembrane transporter activity"/>
    <property type="evidence" value="ECO:0007669"/>
    <property type="project" value="InterPro"/>
</dbReference>
<accession>A0A364N676</accession>
<comment type="catalytic activity">
    <reaction evidence="6">
        <text>Successive hydrolysis of beta-D-glucose units from the non-reducing ends of (1-&gt;3)-beta-D-glucans, releasing alpha-glucose.</text>
        <dbReference type="EC" id="3.2.1.58"/>
    </reaction>
</comment>
<dbReference type="GO" id="GO:0004338">
    <property type="term" value="F:glucan exo-1,3-beta-glucosidase activity"/>
    <property type="evidence" value="ECO:0007669"/>
    <property type="project" value="UniProtKB-EC"/>
</dbReference>
<feature type="transmembrane region" description="Helical" evidence="8">
    <location>
        <begin position="135"/>
        <end position="156"/>
    </location>
</feature>
<dbReference type="AlphaFoldDB" id="A0A364N676"/>
<dbReference type="Proteomes" id="UP000249619">
    <property type="component" value="Unassembled WGS sequence"/>
</dbReference>
<evidence type="ECO:0000256" key="4">
    <source>
        <dbReference type="ARBA" id="ARBA00023295"/>
    </source>
</evidence>
<evidence type="ECO:0000256" key="7">
    <source>
        <dbReference type="ARBA" id="ARBA00038929"/>
    </source>
</evidence>
<dbReference type="GO" id="GO:0009251">
    <property type="term" value="P:glucan catabolic process"/>
    <property type="evidence" value="ECO:0007669"/>
    <property type="project" value="TreeGrafter"/>
</dbReference>
<feature type="transmembrane region" description="Helical" evidence="8">
    <location>
        <begin position="75"/>
        <end position="93"/>
    </location>
</feature>
<comment type="subcellular location">
    <subcellularLocation>
        <location evidence="1">Membrane</location>
        <topology evidence="1">Multi-pass membrane protein</topology>
    </subcellularLocation>
</comment>
<name>A0A364N676_STELY</name>
<feature type="transmembrane region" description="Helical" evidence="8">
    <location>
        <begin position="243"/>
        <end position="265"/>
    </location>
</feature>
<dbReference type="Pfam" id="PF07690">
    <property type="entry name" value="MFS_1"/>
    <property type="match status" value="1"/>
</dbReference>
<dbReference type="SUPFAM" id="SSF51445">
    <property type="entry name" value="(Trans)glycosidases"/>
    <property type="match status" value="1"/>
</dbReference>
<organism evidence="10 11">
    <name type="scientific">Stemphylium lycopersici</name>
    <name type="common">Tomato gray leaf spot disease fungus</name>
    <name type="synonym">Thyrospora lycopersici</name>
    <dbReference type="NCBI Taxonomy" id="183478"/>
    <lineage>
        <taxon>Eukaryota</taxon>
        <taxon>Fungi</taxon>
        <taxon>Dikarya</taxon>
        <taxon>Ascomycota</taxon>
        <taxon>Pezizomycotina</taxon>
        <taxon>Dothideomycetes</taxon>
        <taxon>Pleosporomycetidae</taxon>
        <taxon>Pleosporales</taxon>
        <taxon>Pleosporineae</taxon>
        <taxon>Pleosporaceae</taxon>
        <taxon>Stemphylium</taxon>
    </lineage>
</organism>
<dbReference type="InterPro" id="IPR036259">
    <property type="entry name" value="MFS_trans_sf"/>
</dbReference>
<dbReference type="OrthoDB" id="62120at2759"/>
<feature type="transmembrane region" description="Helical" evidence="8">
    <location>
        <begin position="105"/>
        <end position="123"/>
    </location>
</feature>
<dbReference type="Gene3D" id="1.20.1250.20">
    <property type="entry name" value="MFS general substrate transporter like domains"/>
    <property type="match status" value="2"/>
</dbReference>
<evidence type="ECO:0000313" key="11">
    <source>
        <dbReference type="Proteomes" id="UP000249619"/>
    </source>
</evidence>
<dbReference type="GO" id="GO:0071555">
    <property type="term" value="P:cell wall organization"/>
    <property type="evidence" value="ECO:0007669"/>
    <property type="project" value="UniProtKB-KW"/>
</dbReference>
<evidence type="ECO:0000256" key="5">
    <source>
        <dbReference type="ARBA" id="ARBA00023316"/>
    </source>
</evidence>
<dbReference type="GO" id="GO:0016020">
    <property type="term" value="C:membrane"/>
    <property type="evidence" value="ECO:0007669"/>
    <property type="project" value="UniProtKB-SubCell"/>
</dbReference>
<dbReference type="InterPro" id="IPR050386">
    <property type="entry name" value="Glycosyl_hydrolase_5"/>
</dbReference>
<keyword evidence="8" id="KW-1133">Transmembrane helix</keyword>
<gene>
    <name evidence="10" type="ORF">DDE83_003767</name>
</gene>
<dbReference type="PANTHER" id="PTHR31297">
    <property type="entry name" value="GLUCAN ENDO-1,6-BETA-GLUCOSIDASE B"/>
    <property type="match status" value="1"/>
</dbReference>
<proteinExistence type="inferred from homology"/>
<keyword evidence="3 10" id="KW-0378">Hydrolase</keyword>
<feature type="transmembrane region" description="Helical" evidence="8">
    <location>
        <begin position="213"/>
        <end position="231"/>
    </location>
</feature>
<dbReference type="STRING" id="183478.A0A364N676"/>
<comment type="similarity">
    <text evidence="2">Belongs to the glycosyl hydrolase 5 (cellulase A) family.</text>
</comment>
<keyword evidence="11" id="KW-1185">Reference proteome</keyword>
<evidence type="ECO:0000256" key="2">
    <source>
        <dbReference type="ARBA" id="ARBA00005641"/>
    </source>
</evidence>
<dbReference type="InterPro" id="IPR017853">
    <property type="entry name" value="GH"/>
</dbReference>
<keyword evidence="5" id="KW-0961">Cell wall biogenesis/degradation</keyword>